<dbReference type="Gene3D" id="1.10.1200.10">
    <property type="entry name" value="ACP-like"/>
    <property type="match status" value="1"/>
</dbReference>
<comment type="caution">
    <text evidence="2">The sequence shown here is derived from an EMBL/GenBank/DDBJ whole genome shotgun (WGS) entry which is preliminary data.</text>
</comment>
<sequence length="139" mass="15740">MGIEEIYNFLEKSQGVSKSKLSPKADLCSDLGIDGDDFFELVEDFTSKYNVSMSTYCWYFHHKEEGFNIGALFSPAPYQQVERIPITPEVLLLASKEKAWPISYPEHKINSRRTESLINKILIITLLGFAALCVLSELA</sequence>
<organism evidence="2 3">
    <name type="scientific">Ectopseudomonas khazarica</name>
    <dbReference type="NCBI Taxonomy" id="2502979"/>
    <lineage>
        <taxon>Bacteria</taxon>
        <taxon>Pseudomonadati</taxon>
        <taxon>Pseudomonadota</taxon>
        <taxon>Gammaproteobacteria</taxon>
        <taxon>Pseudomonadales</taxon>
        <taxon>Pseudomonadaceae</taxon>
        <taxon>Ectopseudomonas</taxon>
    </lineage>
</organism>
<keyword evidence="3" id="KW-1185">Reference proteome</keyword>
<keyword evidence="1" id="KW-1133">Transmembrane helix</keyword>
<reference evidence="2 3" key="1">
    <citation type="submission" date="2024-09" db="EMBL/GenBank/DDBJ databases">
        <title>Elucidation of the Bokeelamides from Bacteria Associated with Moon Snail Egg Collars.</title>
        <authorList>
            <person name="Campbell R."/>
            <person name="Piedl K."/>
            <person name="Mevers E."/>
        </authorList>
    </citation>
    <scope>NUCLEOTIDE SEQUENCE [LARGE SCALE GENOMIC DNA]</scope>
    <source>
        <strain evidence="2 3">EM133</strain>
    </source>
</reference>
<name>A0ABW7MD11_9GAMM</name>
<proteinExistence type="predicted"/>
<dbReference type="Pfam" id="PF07377">
    <property type="entry name" value="DUF1493"/>
    <property type="match status" value="1"/>
</dbReference>
<keyword evidence="1" id="KW-0812">Transmembrane</keyword>
<dbReference type="InterPro" id="IPR036736">
    <property type="entry name" value="ACP-like_sf"/>
</dbReference>
<dbReference type="EMBL" id="JBHEGD010000001">
    <property type="protein sequence ID" value="MFH6599041.1"/>
    <property type="molecule type" value="Genomic_DNA"/>
</dbReference>
<evidence type="ECO:0000256" key="1">
    <source>
        <dbReference type="SAM" id="Phobius"/>
    </source>
</evidence>
<dbReference type="InterPro" id="IPR010862">
    <property type="entry name" value="DUF1493"/>
</dbReference>
<evidence type="ECO:0000313" key="2">
    <source>
        <dbReference type="EMBL" id="MFH6599041.1"/>
    </source>
</evidence>
<gene>
    <name evidence="2" type="ORF">ACEVAQ_10020</name>
</gene>
<dbReference type="Proteomes" id="UP001609932">
    <property type="component" value="Unassembled WGS sequence"/>
</dbReference>
<evidence type="ECO:0000313" key="3">
    <source>
        <dbReference type="Proteomes" id="UP001609932"/>
    </source>
</evidence>
<keyword evidence="1" id="KW-0472">Membrane</keyword>
<protein>
    <submittedName>
        <fullName evidence="2">DUF1493 family protein</fullName>
    </submittedName>
</protein>
<dbReference type="RefSeq" id="WP_395272783.1">
    <property type="nucleotide sequence ID" value="NZ_JBHEGD010000001.1"/>
</dbReference>
<accession>A0ABW7MD11</accession>
<feature type="transmembrane region" description="Helical" evidence="1">
    <location>
        <begin position="117"/>
        <end position="138"/>
    </location>
</feature>